<feature type="region of interest" description="Disordered" evidence="1">
    <location>
        <begin position="74"/>
        <end position="100"/>
    </location>
</feature>
<proteinExistence type="predicted"/>
<comment type="caution">
    <text evidence="2">The sequence shown here is derived from an EMBL/GenBank/DDBJ whole genome shotgun (WGS) entry which is preliminary data.</text>
</comment>
<name>A0ABN2XPD3_9ACTN</name>
<accession>A0ABN2XPD3</accession>
<dbReference type="EMBL" id="BAAAQQ010000001">
    <property type="protein sequence ID" value="GAA2113960.1"/>
    <property type="molecule type" value="Genomic_DNA"/>
</dbReference>
<evidence type="ECO:0000313" key="3">
    <source>
        <dbReference type="Proteomes" id="UP001500575"/>
    </source>
</evidence>
<evidence type="ECO:0000313" key="2">
    <source>
        <dbReference type="EMBL" id="GAA2113960.1"/>
    </source>
</evidence>
<evidence type="ECO:0000256" key="1">
    <source>
        <dbReference type="SAM" id="MobiDB-lite"/>
    </source>
</evidence>
<gene>
    <name evidence="2" type="ORF">GCM10009843_02150</name>
</gene>
<keyword evidence="3" id="KW-1185">Reference proteome</keyword>
<sequence>MERVGGRVSGRQHQADLFAEQRGPVEVVVDRPRLVVVLVADDDVELLEAQGRGRLLDLGLADLDADPGVAPGRACTAGATTRTTADWRAATRTTPSSRPA</sequence>
<organism evidence="2 3">
    <name type="scientific">Nocardioides bigeumensis</name>
    <dbReference type="NCBI Taxonomy" id="433657"/>
    <lineage>
        <taxon>Bacteria</taxon>
        <taxon>Bacillati</taxon>
        <taxon>Actinomycetota</taxon>
        <taxon>Actinomycetes</taxon>
        <taxon>Propionibacteriales</taxon>
        <taxon>Nocardioidaceae</taxon>
        <taxon>Nocardioides</taxon>
    </lineage>
</organism>
<feature type="compositionally biased region" description="Low complexity" evidence="1">
    <location>
        <begin position="74"/>
        <end position="94"/>
    </location>
</feature>
<reference evidence="2 3" key="1">
    <citation type="journal article" date="2019" name="Int. J. Syst. Evol. Microbiol.">
        <title>The Global Catalogue of Microorganisms (GCM) 10K type strain sequencing project: providing services to taxonomists for standard genome sequencing and annotation.</title>
        <authorList>
            <consortium name="The Broad Institute Genomics Platform"/>
            <consortium name="The Broad Institute Genome Sequencing Center for Infectious Disease"/>
            <person name="Wu L."/>
            <person name="Ma J."/>
        </authorList>
    </citation>
    <scope>NUCLEOTIDE SEQUENCE [LARGE SCALE GENOMIC DNA]</scope>
    <source>
        <strain evidence="2 3">JCM 16021</strain>
    </source>
</reference>
<protein>
    <submittedName>
        <fullName evidence="2">Uncharacterized protein</fullName>
    </submittedName>
</protein>
<dbReference type="Proteomes" id="UP001500575">
    <property type="component" value="Unassembled WGS sequence"/>
</dbReference>